<keyword evidence="1" id="KW-1133">Transmembrane helix</keyword>
<keyword evidence="1" id="KW-0472">Membrane</keyword>
<dbReference type="EMBL" id="GANP01000642">
    <property type="protein sequence ID" value="JAB83826.1"/>
    <property type="molecule type" value="mRNA"/>
</dbReference>
<feature type="transmembrane region" description="Helical" evidence="1">
    <location>
        <begin position="52"/>
        <end position="74"/>
    </location>
</feature>
<keyword evidence="1" id="KW-0812">Transmembrane</keyword>
<name>V5IJY2_IXORI</name>
<evidence type="ECO:0000256" key="1">
    <source>
        <dbReference type="SAM" id="Phobius"/>
    </source>
</evidence>
<feature type="transmembrane region" description="Helical" evidence="1">
    <location>
        <begin position="21"/>
        <end position="40"/>
    </location>
</feature>
<protein>
    <submittedName>
        <fullName evidence="2">Putative tetraspanin</fullName>
    </submittedName>
</protein>
<feature type="transmembrane region" description="Helical" evidence="1">
    <location>
        <begin position="86"/>
        <end position="108"/>
    </location>
</feature>
<organism evidence="2">
    <name type="scientific">Ixodes ricinus</name>
    <name type="common">Common tick</name>
    <name type="synonym">Acarus ricinus</name>
    <dbReference type="NCBI Taxonomy" id="34613"/>
    <lineage>
        <taxon>Eukaryota</taxon>
        <taxon>Metazoa</taxon>
        <taxon>Ecdysozoa</taxon>
        <taxon>Arthropoda</taxon>
        <taxon>Chelicerata</taxon>
        <taxon>Arachnida</taxon>
        <taxon>Acari</taxon>
        <taxon>Parasitiformes</taxon>
        <taxon>Ixodida</taxon>
        <taxon>Ixodoidea</taxon>
        <taxon>Ixodidae</taxon>
        <taxon>Ixodinae</taxon>
        <taxon>Ixodes</taxon>
    </lineage>
</organism>
<accession>V5IJY2</accession>
<dbReference type="AlphaFoldDB" id="V5IJY2"/>
<proteinExistence type="evidence at transcript level"/>
<reference evidence="2" key="1">
    <citation type="journal article" date="2015" name="Sci. Rep.">
        <title>Tissue- and time-dependent transcription in Ixodes ricinus salivary glands and midguts when blood feeding on the vertebrate host.</title>
        <authorList>
            <person name="Kotsyfakis M."/>
            <person name="Schwarz A."/>
            <person name="Erhart J."/>
            <person name="Ribeiro J.M."/>
        </authorList>
    </citation>
    <scope>NUCLEOTIDE SEQUENCE</scope>
    <source>
        <tissue evidence="2">Salivary gland and midgut</tissue>
    </source>
</reference>
<sequence>MVQGCGMSRIQRGPLVHDETGVQISGIIIIVCGGYSLHLFKKTGPVIGDDYVSAPVILIVVGSIVFLVAFLGMLSEPCRRATACSFCSLSSCSCILVGLVNCLVLDHWDFVVQGQGGELGQGKVLSRACVTMIGRDLAL</sequence>
<evidence type="ECO:0000313" key="2">
    <source>
        <dbReference type="EMBL" id="JAB83826.1"/>
    </source>
</evidence>